<dbReference type="SFLD" id="SFLDG01135">
    <property type="entry name" value="C1.5.6:_HAD__Beta-PGM__Phospha"/>
    <property type="match status" value="1"/>
</dbReference>
<dbReference type="PANTHER" id="PTHR18901:SF38">
    <property type="entry name" value="PSEUDOURIDINE-5'-PHOSPHATASE"/>
    <property type="match status" value="1"/>
</dbReference>
<reference evidence="7 12" key="2">
    <citation type="submission" date="2016-12" db="EMBL/GenBank/DDBJ databases">
        <title>Complete Genome Sequence of Lactobacillus fermentum Strain SNUV175, a Probiotic for Treatment of Bacterial Vaginosis.</title>
        <authorList>
            <person name="Lee S."/>
            <person name="You H.J."/>
            <person name="Kwon B."/>
            <person name="Ko G."/>
        </authorList>
    </citation>
    <scope>NUCLEOTIDE SEQUENCE [LARGE SCALE GENOMIC DNA]</scope>
    <source>
        <strain evidence="7 12">SNUV175</strain>
    </source>
</reference>
<evidence type="ECO:0000256" key="4">
    <source>
        <dbReference type="PIRSR" id="PIRSR610972-3"/>
    </source>
</evidence>
<feature type="active site" description="Nucleophile" evidence="2">
    <location>
        <position position="12"/>
    </location>
</feature>
<evidence type="ECO:0000313" key="11">
    <source>
        <dbReference type="Proteomes" id="UP000094714"/>
    </source>
</evidence>
<dbReference type="InterPro" id="IPR006439">
    <property type="entry name" value="HAD-SF_hydro_IA"/>
</dbReference>
<reference evidence="8 13" key="3">
    <citation type="submission" date="2018-01" db="EMBL/GenBank/DDBJ databases">
        <title>Draft genome sequence of the feruloyl esterase-producing strain Lactobacillus fermentum CRL 1446, isolated from artisanal goat milk cheese.</title>
        <authorList>
            <person name="Abeijon Mukdsi M.C."/>
            <person name="Saavedra L."/>
            <person name="Gauffin Cano M.P."/>
            <person name="Hebert E.M."/>
            <person name="Medina R.B."/>
        </authorList>
    </citation>
    <scope>NUCLEOTIDE SEQUENCE [LARGE SCALE GENOMIC DNA]</scope>
    <source>
        <strain evidence="8 13">CRL 1446</strain>
    </source>
</reference>
<evidence type="ECO:0000313" key="7">
    <source>
        <dbReference type="EMBL" id="APU45839.1"/>
    </source>
</evidence>
<evidence type="ECO:0000313" key="9">
    <source>
        <dbReference type="EMBL" id="QIX57638.1"/>
    </source>
</evidence>
<dbReference type="InterPro" id="IPR023198">
    <property type="entry name" value="PGP-like_dom2"/>
</dbReference>
<dbReference type="EMBL" id="CP017151">
    <property type="protein sequence ID" value="AOR74376.1"/>
    <property type="molecule type" value="Genomic_DNA"/>
</dbReference>
<sequence length="222" mass="23516">MNFADIAGFAFDLDGVIADTARFHTQAWHELADQVQTPWTPELEASLKGVGRMDSLELILKAGGHQGEYSQEEKVALATSKNDRYQELVKTLTPSDALPGMPAFLAELQAAGYRLVLASASKNAPTVLKYLQLEDVFEGVVDPASVAHGKPAPDIYLAAAEMLDLAPAQVAGVEDAQAGVAAINAAGELSIGIGPASDLKEAAARFDRTDQVSLAKLKERLS</sequence>
<feature type="binding site" evidence="3">
    <location>
        <position position="28"/>
    </location>
    <ligand>
        <name>substrate</name>
    </ligand>
</feature>
<dbReference type="RefSeq" id="WP_003682323.1">
    <property type="nucleotide sequence ID" value="NZ_BJLV01000012.1"/>
</dbReference>
<dbReference type="SFLD" id="SFLDG01129">
    <property type="entry name" value="C1.5:_HAD__Beta-PGM__Phosphata"/>
    <property type="match status" value="1"/>
</dbReference>
<name>A0A0F4HDH8_LIMFE</name>
<feature type="binding site" evidence="3">
    <location>
        <begin position="12"/>
        <end position="14"/>
    </location>
    <ligand>
        <name>substrate</name>
    </ligand>
</feature>
<comment type="cofactor">
    <cofactor evidence="4">
        <name>Mg(2+)</name>
        <dbReference type="ChEBI" id="CHEBI:18420"/>
    </cofactor>
    <text evidence="4">Binds 2 magnesium ions per subunit.</text>
</comment>
<dbReference type="OrthoDB" id="9797743at2"/>
<evidence type="ECO:0000313" key="14">
    <source>
        <dbReference type="Proteomes" id="UP000503169"/>
    </source>
</evidence>
<dbReference type="Proteomes" id="UP001218104">
    <property type="component" value="Chromosome"/>
</dbReference>
<evidence type="ECO:0000256" key="3">
    <source>
        <dbReference type="PIRSR" id="PIRSR610972-2"/>
    </source>
</evidence>
<dbReference type="InterPro" id="IPR010972">
    <property type="entry name" value="Beta-PGM"/>
</dbReference>
<dbReference type="Gene3D" id="1.10.150.240">
    <property type="entry name" value="Putative phosphatase, domain 2"/>
    <property type="match status" value="1"/>
</dbReference>
<dbReference type="EMBL" id="CP121468">
    <property type="protein sequence ID" value="WFR89224.1"/>
    <property type="molecule type" value="Genomic_DNA"/>
</dbReference>
<dbReference type="EMBL" id="CP050919">
    <property type="protein sequence ID" value="QIX57638.1"/>
    <property type="molecule type" value="Genomic_DNA"/>
</dbReference>
<dbReference type="PRINTS" id="PR00413">
    <property type="entry name" value="HADHALOGNASE"/>
</dbReference>
<dbReference type="EC" id="5.4.2.6" evidence="6"/>
<dbReference type="PANTHER" id="PTHR18901">
    <property type="entry name" value="2-DEOXYGLUCOSE-6-PHOSPHATE PHOSPHATASE 2"/>
    <property type="match status" value="1"/>
</dbReference>
<evidence type="ECO:0000256" key="2">
    <source>
        <dbReference type="PIRSR" id="PIRSR610972-1"/>
    </source>
</evidence>
<dbReference type="Proteomes" id="UP000185427">
    <property type="component" value="Chromosome"/>
</dbReference>
<accession>A0A0F4HDH8</accession>
<dbReference type="AlphaFoldDB" id="A0A0F4HDH8"/>
<feature type="binding site" evidence="3">
    <location>
        <begin position="119"/>
        <end position="123"/>
    </location>
    <ligand>
        <name>substrate</name>
    </ligand>
</feature>
<feature type="binding site" evidence="4">
    <location>
        <position position="175"/>
    </location>
    <ligand>
        <name>Mg(2+)</name>
        <dbReference type="ChEBI" id="CHEBI:18420"/>
    </ligand>
</feature>
<dbReference type="SFLD" id="SFLDS00003">
    <property type="entry name" value="Haloacid_Dehalogenase"/>
    <property type="match status" value="1"/>
</dbReference>
<dbReference type="NCBIfam" id="TIGR01509">
    <property type="entry name" value="HAD-SF-IA-v3"/>
    <property type="match status" value="1"/>
</dbReference>
<dbReference type="Pfam" id="PF00702">
    <property type="entry name" value="Hydrolase"/>
    <property type="match status" value="1"/>
</dbReference>
<feature type="active site" description="Proton donor/acceptor" evidence="2">
    <location>
        <position position="14"/>
    </location>
</feature>
<dbReference type="PATRIC" id="fig|1613.112.peg.963"/>
<dbReference type="Gene3D" id="3.40.50.1000">
    <property type="entry name" value="HAD superfamily/HAD-like"/>
    <property type="match status" value="1"/>
</dbReference>
<feature type="binding site" evidence="3">
    <location>
        <position position="81"/>
    </location>
    <ligand>
        <name>substrate</name>
    </ligand>
</feature>
<dbReference type="Proteomes" id="UP000236514">
    <property type="component" value="Unassembled WGS sequence"/>
</dbReference>
<keyword evidence="6" id="KW-0378">Hydrolase</keyword>
<feature type="binding site" evidence="4">
    <location>
        <position position="14"/>
    </location>
    <ligand>
        <name>Mg(2+)</name>
        <dbReference type="ChEBI" id="CHEBI:18420"/>
    </ligand>
</feature>
<organism evidence="6 11">
    <name type="scientific">Limosilactobacillus fermentum</name>
    <name type="common">Lactobacillus fermentum</name>
    <dbReference type="NCBI Taxonomy" id="1613"/>
    <lineage>
        <taxon>Bacteria</taxon>
        <taxon>Bacillati</taxon>
        <taxon>Bacillota</taxon>
        <taxon>Bacilli</taxon>
        <taxon>Lactobacillales</taxon>
        <taxon>Lactobacillaceae</taxon>
        <taxon>Limosilactobacillus</taxon>
    </lineage>
</organism>
<dbReference type="CDD" id="cd02598">
    <property type="entry name" value="HAD_BPGM"/>
    <property type="match status" value="1"/>
</dbReference>
<feature type="binding site" evidence="4">
    <location>
        <position position="174"/>
    </location>
    <ligand>
        <name>Mg(2+)</name>
        <dbReference type="ChEBI" id="CHEBI:18420"/>
    </ligand>
</feature>
<evidence type="ECO:0000256" key="1">
    <source>
        <dbReference type="ARBA" id="ARBA00006171"/>
    </source>
</evidence>
<feature type="binding site" evidence="3">
    <location>
        <begin position="47"/>
        <end position="52"/>
    </location>
    <ligand>
        <name>substrate</name>
    </ligand>
</feature>
<reference evidence="6 11" key="1">
    <citation type="submission" date="2016-09" db="EMBL/GenBank/DDBJ databases">
        <title>Genome Sequence of the Lactobacillus fermentum strain NCC2970 (CNCM I-5068).</title>
        <authorList>
            <person name="Barretto C."/>
            <person name="Ngom-Bru C."/>
            <person name="Genevaz A."/>
            <person name="Fournier C."/>
            <person name="Moine D."/>
            <person name="Kassam M."/>
            <person name="Iltis A."/>
            <person name="Sagory-Zalkind P."/>
            <person name="Faucherand G."/>
            <person name="Descombes P."/>
            <person name="Duboux S."/>
        </authorList>
    </citation>
    <scope>NUCLEOTIDE SEQUENCE [LARGE SCALE GENOMIC DNA]</scope>
    <source>
        <strain evidence="6 11">NCC2970</strain>
    </source>
</reference>
<reference evidence="10" key="5">
    <citation type="submission" date="2023-04" db="EMBL/GenBank/DDBJ databases">
        <title>Genomic of Limosilactobacillus fermentum MSJK0025.</title>
        <authorList>
            <person name="Yang S."/>
        </authorList>
    </citation>
    <scope>NUCLEOTIDE SEQUENCE</scope>
    <source>
        <strain evidence="10">MSJK0025</strain>
    </source>
</reference>
<dbReference type="GO" id="GO:0008801">
    <property type="term" value="F:beta-phosphoglucomutase activity"/>
    <property type="evidence" value="ECO:0007669"/>
    <property type="project" value="UniProtKB-EC"/>
</dbReference>
<dbReference type="InterPro" id="IPR010976">
    <property type="entry name" value="B-phosphoglucomutase_hydrolase"/>
</dbReference>
<dbReference type="InterPro" id="IPR036412">
    <property type="entry name" value="HAD-like_sf"/>
</dbReference>
<dbReference type="GO" id="GO:0000287">
    <property type="term" value="F:magnesium ion binding"/>
    <property type="evidence" value="ECO:0007669"/>
    <property type="project" value="InterPro"/>
</dbReference>
<keyword evidence="4" id="KW-0460">Magnesium</keyword>
<keyword evidence="4" id="KW-0479">Metal-binding</keyword>
<evidence type="ECO:0000313" key="13">
    <source>
        <dbReference type="Proteomes" id="UP000236514"/>
    </source>
</evidence>
<protein>
    <submittedName>
        <fullName evidence="6">Beta-phosphoglucomutase</fullName>
        <ecNumber evidence="6">3.4.22.49</ecNumber>
        <ecNumber evidence="6">5.4.2.6</ecNumber>
    </submittedName>
</protein>
<dbReference type="SUPFAM" id="SSF56784">
    <property type="entry name" value="HAD-like"/>
    <property type="match status" value="1"/>
</dbReference>
<dbReference type="GeneID" id="83715678"/>
<dbReference type="Proteomes" id="UP000094714">
    <property type="component" value="Chromosome"/>
</dbReference>
<feature type="site" description="Important for catalytic activity and assists the phosphoryl transfer reaction to Asp8 by balancing charge and orienting the reacting groups" evidence="5">
    <location>
        <position position="150"/>
    </location>
</feature>
<dbReference type="GO" id="GO:0016787">
    <property type="term" value="F:hydrolase activity"/>
    <property type="evidence" value="ECO:0007669"/>
    <property type="project" value="UniProtKB-KW"/>
</dbReference>
<dbReference type="EC" id="3.4.22.49" evidence="6"/>
<dbReference type="InterPro" id="IPR023214">
    <property type="entry name" value="HAD_sf"/>
</dbReference>
<feature type="binding site" evidence="4">
    <location>
        <position position="12"/>
    </location>
    <ligand>
        <name>Mg(2+)</name>
        <dbReference type="ChEBI" id="CHEBI:18420"/>
    </ligand>
</feature>
<evidence type="ECO:0000256" key="5">
    <source>
        <dbReference type="PIRSR" id="PIRSR610972-4"/>
    </source>
</evidence>
<dbReference type="GO" id="GO:0005975">
    <property type="term" value="P:carbohydrate metabolic process"/>
    <property type="evidence" value="ECO:0007669"/>
    <property type="project" value="InterPro"/>
</dbReference>
<reference evidence="9 14" key="4">
    <citation type="submission" date="2020-04" db="EMBL/GenBank/DDBJ databases">
        <title>Novel strain L. Fermentum HFD1 producer antibacterial peptides.</title>
        <authorList>
            <person name="Ozhegov G.D."/>
            <person name="Pavlova A.S."/>
            <person name="Zhuravleva D.E."/>
            <person name="Gogoleva N.V."/>
            <person name="Shagimardanova E.I."/>
            <person name="Markelova M.I."/>
            <person name="Yarullina D.R."/>
            <person name="Kayumov A.R."/>
        </authorList>
    </citation>
    <scope>NUCLEOTIDE SEQUENCE [LARGE SCALE GENOMIC DNA]</scope>
    <source>
        <strain evidence="9 14">HFD1</strain>
    </source>
</reference>
<feature type="binding site" evidence="3">
    <location>
        <position position="55"/>
    </location>
    <ligand>
        <name>substrate</name>
    </ligand>
</feature>
<dbReference type="NCBIfam" id="TIGR01990">
    <property type="entry name" value="bPGM"/>
    <property type="match status" value="1"/>
</dbReference>
<comment type="similarity">
    <text evidence="1">Belongs to the HAD-like hydrolase superfamily. CbbY/CbbZ/Gph/YieH family.</text>
</comment>
<dbReference type="Proteomes" id="UP000503169">
    <property type="component" value="Chromosome"/>
</dbReference>
<proteinExistence type="inferred from homology"/>
<dbReference type="NCBIfam" id="TIGR02009">
    <property type="entry name" value="PGMB-YQAB-SF"/>
    <property type="match status" value="1"/>
</dbReference>
<dbReference type="SFLD" id="SFLDF00046">
    <property type="entry name" value="beta-phosphoglucomutase"/>
    <property type="match status" value="1"/>
</dbReference>
<evidence type="ECO:0000313" key="8">
    <source>
        <dbReference type="EMBL" id="PNV57871.1"/>
    </source>
</evidence>
<dbReference type="EMBL" id="POTQ01000010">
    <property type="protein sequence ID" value="PNV57871.1"/>
    <property type="molecule type" value="Genomic_DNA"/>
</dbReference>
<evidence type="ECO:0000313" key="12">
    <source>
        <dbReference type="Proteomes" id="UP000185427"/>
    </source>
</evidence>
<keyword evidence="6" id="KW-0413">Isomerase</keyword>
<evidence type="ECO:0000313" key="6">
    <source>
        <dbReference type="EMBL" id="AOR74376.1"/>
    </source>
</evidence>
<dbReference type="EMBL" id="CP019030">
    <property type="protein sequence ID" value="APU45839.1"/>
    <property type="molecule type" value="Genomic_DNA"/>
</dbReference>
<feature type="binding site" evidence="3">
    <location>
        <position position="150"/>
    </location>
    <ligand>
        <name>substrate</name>
    </ligand>
</feature>
<evidence type="ECO:0000313" key="10">
    <source>
        <dbReference type="EMBL" id="WFR89224.1"/>
    </source>
</evidence>
<feature type="site" description="Important for catalytic activity and assists the phosphoryl transfer reaction to Asp8 by balancing charge and orienting the reacting groups" evidence="5">
    <location>
        <position position="119"/>
    </location>
</feature>
<gene>
    <name evidence="9" type="primary">yvdM</name>
    <name evidence="8" type="synonym">pgmB</name>
    <name evidence="7" type="ORF">BUW47_05075</name>
    <name evidence="8" type="ORF">C1Y38_05825</name>
    <name evidence="9" type="ORF">HCY95_00030</name>
    <name evidence="6" type="ORF">LACFE_CDS0917</name>
    <name evidence="10" type="ORF">P8634_00140</name>
</gene>